<keyword evidence="3" id="KW-0378">Hydrolase</keyword>
<evidence type="ECO:0000256" key="5">
    <source>
        <dbReference type="ARBA" id="ARBA00022840"/>
    </source>
</evidence>
<keyword evidence="6" id="KW-0175">Coiled coil</keyword>
<dbReference type="Pfam" id="PF13091">
    <property type="entry name" value="PLDc_2"/>
    <property type="match status" value="1"/>
</dbReference>
<dbReference type="PANTHER" id="PTHR43788">
    <property type="entry name" value="DNA2/NAM7 HELICASE FAMILY MEMBER"/>
    <property type="match status" value="1"/>
</dbReference>
<evidence type="ECO:0000256" key="6">
    <source>
        <dbReference type="SAM" id="Coils"/>
    </source>
</evidence>
<dbReference type="Gene3D" id="3.30.870.10">
    <property type="entry name" value="Endonuclease Chain A"/>
    <property type="match status" value="1"/>
</dbReference>
<dbReference type="InterPro" id="IPR050534">
    <property type="entry name" value="Coronavir_polyprotein_1ab"/>
</dbReference>
<comment type="similarity">
    <text evidence="1">Belongs to the DNA2/NAM7 helicase family.</text>
</comment>
<dbReference type="CDD" id="cd18808">
    <property type="entry name" value="SF1_C_Upf1"/>
    <property type="match status" value="1"/>
</dbReference>
<dbReference type="PROSITE" id="PS50035">
    <property type="entry name" value="PLD"/>
    <property type="match status" value="1"/>
</dbReference>
<feature type="domain" description="PLD phosphodiesterase" evidence="8">
    <location>
        <begin position="980"/>
        <end position="1007"/>
    </location>
</feature>
<accession>A0ABQ4EUB7</accession>
<name>A0ABQ4EUB7_9ACTN</name>
<feature type="compositionally biased region" description="Basic residues" evidence="7">
    <location>
        <begin position="1085"/>
        <end position="1097"/>
    </location>
</feature>
<organism evidence="9 10">
    <name type="scientific">Plantactinospora mayteni</name>
    <dbReference type="NCBI Taxonomy" id="566021"/>
    <lineage>
        <taxon>Bacteria</taxon>
        <taxon>Bacillati</taxon>
        <taxon>Actinomycetota</taxon>
        <taxon>Actinomycetes</taxon>
        <taxon>Micromonosporales</taxon>
        <taxon>Micromonosporaceae</taxon>
        <taxon>Plantactinospora</taxon>
    </lineage>
</organism>
<dbReference type="InterPro" id="IPR001736">
    <property type="entry name" value="PLipase_D/transphosphatidylase"/>
</dbReference>
<evidence type="ECO:0000256" key="1">
    <source>
        <dbReference type="ARBA" id="ARBA00007913"/>
    </source>
</evidence>
<keyword evidence="10" id="KW-1185">Reference proteome</keyword>
<protein>
    <recommendedName>
        <fullName evidence="8">PLD phosphodiesterase domain-containing protein</fullName>
    </recommendedName>
</protein>
<dbReference type="InterPro" id="IPR047187">
    <property type="entry name" value="SF1_C_Upf1"/>
</dbReference>
<dbReference type="PANTHER" id="PTHR43788:SF8">
    <property type="entry name" value="DNA-BINDING PROTEIN SMUBP-2"/>
    <property type="match status" value="1"/>
</dbReference>
<dbReference type="Proteomes" id="UP000621500">
    <property type="component" value="Unassembled WGS sequence"/>
</dbReference>
<keyword evidence="2" id="KW-0547">Nucleotide-binding</keyword>
<gene>
    <name evidence="9" type="ORF">Pma05_48190</name>
</gene>
<comment type="caution">
    <text evidence="9">The sequence shown here is derived from an EMBL/GenBank/DDBJ whole genome shotgun (WGS) entry which is preliminary data.</text>
</comment>
<dbReference type="Gene3D" id="3.40.50.300">
    <property type="entry name" value="P-loop containing nucleotide triphosphate hydrolases"/>
    <property type="match status" value="3"/>
</dbReference>
<dbReference type="InterPro" id="IPR041677">
    <property type="entry name" value="DNA2/NAM7_AAA_11"/>
</dbReference>
<dbReference type="Pfam" id="PF13086">
    <property type="entry name" value="AAA_11"/>
    <property type="match status" value="1"/>
</dbReference>
<proteinExistence type="inferred from homology"/>
<evidence type="ECO:0000259" key="8">
    <source>
        <dbReference type="PROSITE" id="PS50035"/>
    </source>
</evidence>
<dbReference type="Pfam" id="PF13087">
    <property type="entry name" value="AAA_12"/>
    <property type="match status" value="1"/>
</dbReference>
<keyword evidence="4" id="KW-0347">Helicase</keyword>
<sequence>MNLWISAEGRSGRAGWVCVGPARAEGERGWYSVDTRGSRTDPDQIDNLRISGSREPGADDGYPLLEVLQEGQLLRVRVPEFVDIADAHLWQYKQSATHLLTKLCEGLAAVADASLAHDLAAGRLAPKPRHVADIAGFTPAQREAYDSCFTRGVRLIWGPPGTGKTRVLSEAIADLVTAGKRVLLASSTNIAVDNALAGVVRHRRHRPGDLVRVGTPHLRQIAEDPAVSLTHLASSRLAEVKQRRQALEQRLVTMRDTLDELATLEDLVTGFDPDEYARARKLIDEADRIPQLAARLDTAGKHVHACREEADRAAAAATTARAALGETARSRTALDEIDRLHKEAAAAADAVDRTGAQLLARRDERNRINDELRAAEAATGMTRLRNRRTVKRLQVELGTAEHGVAELEQRERSDRELVERFRRAVDTQTAALSTRVSFTREQITARETMAAAAQRTHAASAGRLADALTGQENLQKSLLAAEGAPRLTDQQRALVDRVERRDLLVKHRSVLSLRARVAAEAPARAQLEREHAKVQDEFDKLRRDAEGEIIRNARAVATTLARLRTAKVLLDGPYDVVLIDEVGAATVPEALLAVSRARSTAVLLGDFMQLGPVLPKAVKEIDRPDVRRWLNTDVFELCGITTAAHARAHPGCTALDEQHRFGHDVMGLANAIAYDGLLTAGPGIRPRDSNEDPEIVLIDTDGLGDLATVRSTGATKGWWPAGALLSRALADYHHARSEDVGVVTPYSDQAEATLEALRDQENSDTLPTEVGTAHRFQGREFDIVVFDLVEDHLGRRWMAQATLDGTSFTREGVRLFNVAVTRTKNRLYLIGSRTRISTAKPGTPFAHLRRLLGSTIRTVSARSLITAPSVPEPDRPLLGPFGSELADLLAQQVTVTDIQDERQFYVTFAEHLRSARRTIWIWATWTATRMQKVLPELEVAVKRGVTVVVFVRDPTDHQQGKAQSQQYLAALRATVQRVVEIHEMHQKIVVIDEHTVLLGSLNVLSQKQSREVMLVMKGSHFARKLLEHERANDLAAPPPRCGKCGSVMVDLRLYVKDGWHWRCYAPAPTSPADSRSKTCGWRQKVPARGRRSGTLRT</sequence>
<evidence type="ECO:0000256" key="7">
    <source>
        <dbReference type="SAM" id="MobiDB-lite"/>
    </source>
</evidence>
<dbReference type="InterPro" id="IPR041679">
    <property type="entry name" value="DNA2/NAM7-like_C"/>
</dbReference>
<dbReference type="SUPFAM" id="SSF56024">
    <property type="entry name" value="Phospholipase D/nuclease"/>
    <property type="match status" value="1"/>
</dbReference>
<dbReference type="InterPro" id="IPR027417">
    <property type="entry name" value="P-loop_NTPase"/>
</dbReference>
<dbReference type="SUPFAM" id="SSF52540">
    <property type="entry name" value="P-loop containing nucleoside triphosphate hydrolases"/>
    <property type="match status" value="1"/>
</dbReference>
<dbReference type="EMBL" id="BONX01000033">
    <property type="protein sequence ID" value="GIG98246.1"/>
    <property type="molecule type" value="Genomic_DNA"/>
</dbReference>
<evidence type="ECO:0000256" key="3">
    <source>
        <dbReference type="ARBA" id="ARBA00022801"/>
    </source>
</evidence>
<evidence type="ECO:0000256" key="4">
    <source>
        <dbReference type="ARBA" id="ARBA00022806"/>
    </source>
</evidence>
<keyword evidence="5" id="KW-0067">ATP-binding</keyword>
<feature type="coiled-coil region" evidence="6">
    <location>
        <begin position="237"/>
        <end position="264"/>
    </location>
</feature>
<evidence type="ECO:0000256" key="2">
    <source>
        <dbReference type="ARBA" id="ARBA00022741"/>
    </source>
</evidence>
<reference evidence="9 10" key="1">
    <citation type="submission" date="2021-01" db="EMBL/GenBank/DDBJ databases">
        <title>Whole genome shotgun sequence of Plantactinospora mayteni NBRC 109088.</title>
        <authorList>
            <person name="Komaki H."/>
            <person name="Tamura T."/>
        </authorList>
    </citation>
    <scope>NUCLEOTIDE SEQUENCE [LARGE SCALE GENOMIC DNA]</scope>
    <source>
        <strain evidence="9 10">NBRC 109088</strain>
    </source>
</reference>
<evidence type="ECO:0000313" key="9">
    <source>
        <dbReference type="EMBL" id="GIG98246.1"/>
    </source>
</evidence>
<feature type="region of interest" description="Disordered" evidence="7">
    <location>
        <begin position="1068"/>
        <end position="1097"/>
    </location>
</feature>
<evidence type="ECO:0000313" key="10">
    <source>
        <dbReference type="Proteomes" id="UP000621500"/>
    </source>
</evidence>
<dbReference type="InterPro" id="IPR025202">
    <property type="entry name" value="PLD-like_dom"/>
</dbReference>